<accession>A0A8S9FMC4</accession>
<proteinExistence type="predicted"/>
<comment type="caution">
    <text evidence="1">The sequence shown here is derived from an EMBL/GenBank/DDBJ whole genome shotgun (WGS) entry which is preliminary data.</text>
</comment>
<name>A0A8S9FMC4_BRACR</name>
<dbReference type="AlphaFoldDB" id="A0A8S9FMC4"/>
<reference evidence="1" key="1">
    <citation type="submission" date="2019-12" db="EMBL/GenBank/DDBJ databases">
        <title>Genome sequencing and annotation of Brassica cretica.</title>
        <authorList>
            <person name="Studholme D.J."/>
            <person name="Sarris P.F."/>
        </authorList>
    </citation>
    <scope>NUCLEOTIDE SEQUENCE</scope>
    <source>
        <strain evidence="1">PFS-102/07</strain>
        <tissue evidence="1">Leaf</tissue>
    </source>
</reference>
<evidence type="ECO:0000313" key="1">
    <source>
        <dbReference type="EMBL" id="KAF2531872.1"/>
    </source>
</evidence>
<sequence length="74" mass="8268">MVVVVEVVVLVGHGAQWVGEGFLELRRTPRYRIVEIRKVQGCTSGLVPGLQYHLSEKEVLSKIVKELEGFCSSQ</sequence>
<gene>
    <name evidence="1" type="ORF">F2Q70_00031820</name>
</gene>
<dbReference type="EMBL" id="QGKY02002305">
    <property type="protein sequence ID" value="KAF2531872.1"/>
    <property type="molecule type" value="Genomic_DNA"/>
</dbReference>
<organism evidence="1">
    <name type="scientific">Brassica cretica</name>
    <name type="common">Mustard</name>
    <dbReference type="NCBI Taxonomy" id="69181"/>
    <lineage>
        <taxon>Eukaryota</taxon>
        <taxon>Viridiplantae</taxon>
        <taxon>Streptophyta</taxon>
        <taxon>Embryophyta</taxon>
        <taxon>Tracheophyta</taxon>
        <taxon>Spermatophyta</taxon>
        <taxon>Magnoliopsida</taxon>
        <taxon>eudicotyledons</taxon>
        <taxon>Gunneridae</taxon>
        <taxon>Pentapetalae</taxon>
        <taxon>rosids</taxon>
        <taxon>malvids</taxon>
        <taxon>Brassicales</taxon>
        <taxon>Brassicaceae</taxon>
        <taxon>Brassiceae</taxon>
        <taxon>Brassica</taxon>
    </lineage>
</organism>
<protein>
    <submittedName>
        <fullName evidence="1">Uncharacterized protein</fullName>
    </submittedName>
</protein>